<dbReference type="SUPFAM" id="SSF88713">
    <property type="entry name" value="Glycoside hydrolase/deacetylase"/>
    <property type="match status" value="1"/>
</dbReference>
<comment type="caution">
    <text evidence="4">The sequence shown here is derived from an EMBL/GenBank/DDBJ whole genome shotgun (WGS) entry which is preliminary data.</text>
</comment>
<dbReference type="RefSeq" id="WP_200260451.1">
    <property type="nucleotide sequence ID" value="NZ_NRSH01000134.1"/>
</dbReference>
<reference evidence="4 5" key="1">
    <citation type="journal article" date="2020" name="Microorganisms">
        <title>Osmotic Adaptation and Compatible Solute Biosynthesis of Phototrophic Bacteria as Revealed from Genome Analyses.</title>
        <authorList>
            <person name="Imhoff J.F."/>
            <person name="Rahn T."/>
            <person name="Kunzel S."/>
            <person name="Keller A."/>
            <person name="Neulinger S.C."/>
        </authorList>
    </citation>
    <scope>NUCLEOTIDE SEQUENCE [LARGE SCALE GENOMIC DNA]</scope>
    <source>
        <strain evidence="4 5">DSM 15116</strain>
    </source>
</reference>
<evidence type="ECO:0000256" key="1">
    <source>
        <dbReference type="ARBA" id="ARBA00004613"/>
    </source>
</evidence>
<accession>A0ABS1E9I4</accession>
<dbReference type="Pfam" id="PF01522">
    <property type="entry name" value="Polysacc_deac_1"/>
    <property type="match status" value="1"/>
</dbReference>
<keyword evidence="5" id="KW-1185">Reference proteome</keyword>
<dbReference type="CDD" id="cd10918">
    <property type="entry name" value="CE4_NodB_like_5s_6s"/>
    <property type="match status" value="1"/>
</dbReference>
<dbReference type="EMBL" id="NRSH01000134">
    <property type="protein sequence ID" value="MBK1727349.1"/>
    <property type="molecule type" value="Genomic_DNA"/>
</dbReference>
<gene>
    <name evidence="4" type="ORF">CKO13_10035</name>
</gene>
<dbReference type="PANTHER" id="PTHR34216:SF3">
    <property type="entry name" value="POLY-BETA-1,6-N-ACETYL-D-GLUCOSAMINE N-DEACETYLASE"/>
    <property type="match status" value="1"/>
</dbReference>
<evidence type="ECO:0000259" key="3">
    <source>
        <dbReference type="PROSITE" id="PS51677"/>
    </source>
</evidence>
<dbReference type="InterPro" id="IPR051398">
    <property type="entry name" value="Polysacch_Deacetylase"/>
</dbReference>
<evidence type="ECO:0000256" key="2">
    <source>
        <dbReference type="ARBA" id="ARBA00022729"/>
    </source>
</evidence>
<evidence type="ECO:0000313" key="5">
    <source>
        <dbReference type="Proteomes" id="UP000738126"/>
    </source>
</evidence>
<dbReference type="Gene3D" id="3.20.20.370">
    <property type="entry name" value="Glycoside hydrolase/deacetylase"/>
    <property type="match status" value="1"/>
</dbReference>
<dbReference type="PROSITE" id="PS51677">
    <property type="entry name" value="NODB"/>
    <property type="match status" value="1"/>
</dbReference>
<name>A0ABS1E9I4_9GAMM</name>
<proteinExistence type="predicted"/>
<dbReference type="PANTHER" id="PTHR34216">
    <property type="match status" value="1"/>
</dbReference>
<feature type="domain" description="NodB homology" evidence="3">
    <location>
        <begin position="72"/>
        <end position="318"/>
    </location>
</feature>
<keyword evidence="2" id="KW-0732">Signal</keyword>
<dbReference type="Proteomes" id="UP000738126">
    <property type="component" value="Unassembled WGS sequence"/>
</dbReference>
<evidence type="ECO:0000313" key="4">
    <source>
        <dbReference type="EMBL" id="MBK1727349.1"/>
    </source>
</evidence>
<dbReference type="InterPro" id="IPR011330">
    <property type="entry name" value="Glyco_hydro/deAcase_b/a-brl"/>
</dbReference>
<sequence>MTIRAGWPLIQPQPRLSILIYHRVLSEADPMRPDDPDVETFDRQMRLLARYTRVMALDEAIERLERGDLPRGATAITFDDGYADNYSNALPILQRHGLSATFFVATGFLNGGRMFNDTIIEAVNRAGDGGIHLGELGLGHVPTSGTATRYYAMERITQAVKHLPAQARQQALELLLERVGVPVEGGSPMMTDAQVRGLHEAGMLIGAHTVSHTILRRLDDATALREISDSRDYLSGLLRQPVRFFAYPNGRPGQDYGPRETRLARALGFRAALCIARGGAAPGSDLYQLPRYTPHSPSPVKFLAQLMRCSREEAQAVF</sequence>
<protein>
    <submittedName>
        <fullName evidence="4">Carbohydrate esterase family protein</fullName>
    </submittedName>
</protein>
<comment type="subcellular location">
    <subcellularLocation>
        <location evidence="1">Secreted</location>
    </subcellularLocation>
</comment>
<organism evidence="4 5">
    <name type="scientific">Halorhodospira neutriphila</name>
    <dbReference type="NCBI Taxonomy" id="168379"/>
    <lineage>
        <taxon>Bacteria</taxon>
        <taxon>Pseudomonadati</taxon>
        <taxon>Pseudomonadota</taxon>
        <taxon>Gammaproteobacteria</taxon>
        <taxon>Chromatiales</taxon>
        <taxon>Ectothiorhodospiraceae</taxon>
        <taxon>Halorhodospira</taxon>
    </lineage>
</organism>
<dbReference type="InterPro" id="IPR002509">
    <property type="entry name" value="NODB_dom"/>
</dbReference>